<keyword evidence="6 11" id="KW-0159">Chromosome partition</keyword>
<dbReference type="GO" id="GO:0005737">
    <property type="term" value="C:cytoplasm"/>
    <property type="evidence" value="ECO:0007669"/>
    <property type="project" value="UniProtKB-SubCell"/>
</dbReference>
<feature type="active site" evidence="11">
    <location>
        <position position="276"/>
    </location>
</feature>
<dbReference type="EMBL" id="FPKR01000006">
    <property type="protein sequence ID" value="SFZ75874.1"/>
    <property type="molecule type" value="Genomic_DNA"/>
</dbReference>
<dbReference type="InterPro" id="IPR004107">
    <property type="entry name" value="Integrase_SAM-like_N"/>
</dbReference>
<dbReference type="GO" id="GO:0007059">
    <property type="term" value="P:chromosome segregation"/>
    <property type="evidence" value="ECO:0007669"/>
    <property type="project" value="UniProtKB-UniRule"/>
</dbReference>
<dbReference type="NCBIfam" id="TIGR02225">
    <property type="entry name" value="recomb_XerD"/>
    <property type="match status" value="1"/>
</dbReference>
<dbReference type="AlphaFoldDB" id="A0A1K2HHW0"/>
<feature type="active site" evidence="11">
    <location>
        <position position="201"/>
    </location>
</feature>
<evidence type="ECO:0000256" key="9">
    <source>
        <dbReference type="ARBA" id="ARBA00023172"/>
    </source>
</evidence>
<dbReference type="Gene3D" id="1.10.443.10">
    <property type="entry name" value="Intergrase catalytic core"/>
    <property type="match status" value="1"/>
</dbReference>
<feature type="active site" evidence="11">
    <location>
        <position position="299"/>
    </location>
</feature>
<comment type="subunit">
    <text evidence="11">Forms a cyclic heterotetrameric complex composed of two molecules of XerC and two molecules of XerD.</text>
</comment>
<dbReference type="Proteomes" id="UP000186513">
    <property type="component" value="Unassembled WGS sequence"/>
</dbReference>
<dbReference type="PANTHER" id="PTHR30349">
    <property type="entry name" value="PHAGE INTEGRASE-RELATED"/>
    <property type="match status" value="1"/>
</dbReference>
<feature type="active site" description="O-(3'-phospho-DNA)-tyrosine intermediate" evidence="11">
    <location>
        <position position="308"/>
    </location>
</feature>
<dbReference type="Gene3D" id="1.10.150.130">
    <property type="match status" value="1"/>
</dbReference>
<evidence type="ECO:0000256" key="1">
    <source>
        <dbReference type="ARBA" id="ARBA00004496"/>
    </source>
</evidence>
<evidence type="ECO:0000256" key="6">
    <source>
        <dbReference type="ARBA" id="ARBA00022829"/>
    </source>
</evidence>
<comment type="function">
    <text evidence="11">Site-specific tyrosine recombinase, which acts by catalyzing the cutting and rejoining of the recombining DNA molecules. The XerC-XerD complex is essential to convert dimers of the bacterial chromosome into monomers to permit their segregation at cell division. It also contributes to the segregational stability of plasmids.</text>
</comment>
<feature type="domain" description="Tyr recombinase" evidence="12">
    <location>
        <begin position="136"/>
        <end position="321"/>
    </location>
</feature>
<dbReference type="InterPro" id="IPR010998">
    <property type="entry name" value="Integrase_recombinase_N"/>
</dbReference>
<dbReference type="SUPFAM" id="SSF47823">
    <property type="entry name" value="lambda integrase-like, N-terminal domain"/>
    <property type="match status" value="1"/>
</dbReference>
<evidence type="ECO:0000256" key="8">
    <source>
        <dbReference type="ARBA" id="ARBA00023125"/>
    </source>
</evidence>
<keyword evidence="9 11" id="KW-0233">DNA recombination</keyword>
<evidence type="ECO:0000256" key="2">
    <source>
        <dbReference type="ARBA" id="ARBA00010450"/>
    </source>
</evidence>
<dbReference type="InterPro" id="IPR044068">
    <property type="entry name" value="CB"/>
</dbReference>
<dbReference type="GO" id="GO:0051301">
    <property type="term" value="P:cell division"/>
    <property type="evidence" value="ECO:0007669"/>
    <property type="project" value="UniProtKB-KW"/>
</dbReference>
<comment type="subcellular location">
    <subcellularLocation>
        <location evidence="1 11">Cytoplasm</location>
    </subcellularLocation>
</comment>
<dbReference type="PROSITE" id="PS51900">
    <property type="entry name" value="CB"/>
    <property type="match status" value="1"/>
</dbReference>
<sequence length="327" mass="36173">MSEQTSDAMQLALARVDSFIDAAWLADGWSTHTASNYRRDLVQWVEWLHQQGLDSLQATAEQLRDFLAEQARLYEANAGLSLSQRRELPVLQRGKNAASRARLLSALRRYYRYWLEEAQIALDPTAELDGPRLVRPLPKTLSEAEVEALLGAPASDTALGLRDRAMLELMYATGLRVSELVALPLAALDLQAGAIRIEQGKGGKTRIVPMGELARQALDAYLQGGRAVLLGGRAHAITFLNPRGEPLTRQGFWFIVKRYAAQAGIASTRLSPHVLRHAFATHLVNHGADLRVVQLLLGHTDITTTQIYTHVAQARLQALHSQHHPRG</sequence>
<gene>
    <name evidence="11" type="primary">xerD</name>
    <name evidence="14" type="ORF">SAMN02745887_01776</name>
</gene>
<dbReference type="InterPro" id="IPR050090">
    <property type="entry name" value="Tyrosine_recombinase_XerCD"/>
</dbReference>
<dbReference type="Pfam" id="PF00589">
    <property type="entry name" value="Phage_integrase"/>
    <property type="match status" value="1"/>
</dbReference>
<evidence type="ECO:0000256" key="7">
    <source>
        <dbReference type="ARBA" id="ARBA00022908"/>
    </source>
</evidence>
<dbReference type="HAMAP" id="MF_01807">
    <property type="entry name" value="Recomb_XerD"/>
    <property type="match status" value="1"/>
</dbReference>
<dbReference type="STRING" id="1121279.SAMN02745887_01776"/>
<keyword evidence="15" id="KW-1185">Reference proteome</keyword>
<feature type="active site" evidence="11">
    <location>
        <position position="176"/>
    </location>
</feature>
<dbReference type="InterPro" id="IPR013762">
    <property type="entry name" value="Integrase-like_cat_sf"/>
</dbReference>
<feature type="domain" description="Core-binding (CB)" evidence="13">
    <location>
        <begin position="15"/>
        <end position="115"/>
    </location>
</feature>
<dbReference type="NCBIfam" id="NF001399">
    <property type="entry name" value="PRK00283.1"/>
    <property type="match status" value="1"/>
</dbReference>
<dbReference type="Pfam" id="PF02899">
    <property type="entry name" value="Phage_int_SAM_1"/>
    <property type="match status" value="1"/>
</dbReference>
<dbReference type="OrthoDB" id="9801717at2"/>
<evidence type="ECO:0000256" key="11">
    <source>
        <dbReference type="HAMAP-Rule" id="MF_01807"/>
    </source>
</evidence>
<dbReference type="GO" id="GO:0003677">
    <property type="term" value="F:DNA binding"/>
    <property type="evidence" value="ECO:0007669"/>
    <property type="project" value="UniProtKB-UniRule"/>
</dbReference>
<feature type="active site" evidence="11">
    <location>
        <position position="273"/>
    </location>
</feature>
<evidence type="ECO:0000256" key="10">
    <source>
        <dbReference type="ARBA" id="ARBA00023306"/>
    </source>
</evidence>
<dbReference type="PROSITE" id="PS51898">
    <property type="entry name" value="TYR_RECOMBINASE"/>
    <property type="match status" value="1"/>
</dbReference>
<name>A0A1K2HHW0_9NEIS</name>
<dbReference type="InterPro" id="IPR023009">
    <property type="entry name" value="Tyrosine_recombinase_XerC/XerD"/>
</dbReference>
<dbReference type="HAMAP" id="MF_01808">
    <property type="entry name" value="Recomb_XerC_XerD"/>
    <property type="match status" value="1"/>
</dbReference>
<dbReference type="InterPro" id="IPR011010">
    <property type="entry name" value="DNA_brk_join_enz"/>
</dbReference>
<organism evidence="14 15">
    <name type="scientific">Chitinimonas taiwanensis DSM 18899</name>
    <dbReference type="NCBI Taxonomy" id="1121279"/>
    <lineage>
        <taxon>Bacteria</taxon>
        <taxon>Pseudomonadati</taxon>
        <taxon>Pseudomonadota</taxon>
        <taxon>Betaproteobacteria</taxon>
        <taxon>Neisseriales</taxon>
        <taxon>Chitinibacteraceae</taxon>
        <taxon>Chitinimonas</taxon>
    </lineage>
</organism>
<keyword evidence="10 11" id="KW-0131">Cell cycle</keyword>
<evidence type="ECO:0000256" key="3">
    <source>
        <dbReference type="ARBA" id="ARBA00015810"/>
    </source>
</evidence>
<keyword evidence="5 11" id="KW-0132">Cell division</keyword>
<dbReference type="CDD" id="cd00798">
    <property type="entry name" value="INT_XerDC_C"/>
    <property type="match status" value="1"/>
</dbReference>
<keyword evidence="7 11" id="KW-0229">DNA integration</keyword>
<dbReference type="InterPro" id="IPR011932">
    <property type="entry name" value="Recomb_XerD"/>
</dbReference>
<keyword evidence="8 11" id="KW-0238">DNA-binding</keyword>
<evidence type="ECO:0000256" key="4">
    <source>
        <dbReference type="ARBA" id="ARBA00022490"/>
    </source>
</evidence>
<evidence type="ECO:0000259" key="13">
    <source>
        <dbReference type="PROSITE" id="PS51900"/>
    </source>
</evidence>
<reference evidence="14 15" key="1">
    <citation type="submission" date="2016-11" db="EMBL/GenBank/DDBJ databases">
        <authorList>
            <person name="Jaros S."/>
            <person name="Januszkiewicz K."/>
            <person name="Wedrychowicz H."/>
        </authorList>
    </citation>
    <scope>NUCLEOTIDE SEQUENCE [LARGE SCALE GENOMIC DNA]</scope>
    <source>
        <strain evidence="14 15">DSM 18899</strain>
    </source>
</reference>
<evidence type="ECO:0000256" key="5">
    <source>
        <dbReference type="ARBA" id="ARBA00022618"/>
    </source>
</evidence>
<dbReference type="InterPro" id="IPR002104">
    <property type="entry name" value="Integrase_catalytic"/>
</dbReference>
<comment type="similarity">
    <text evidence="2 11">Belongs to the 'phage' integrase family. XerD subfamily.</text>
</comment>
<evidence type="ECO:0000259" key="12">
    <source>
        <dbReference type="PROSITE" id="PS51898"/>
    </source>
</evidence>
<accession>A0A1K2HHW0</accession>
<evidence type="ECO:0000313" key="15">
    <source>
        <dbReference type="Proteomes" id="UP000186513"/>
    </source>
</evidence>
<dbReference type="PANTHER" id="PTHR30349:SF90">
    <property type="entry name" value="TYROSINE RECOMBINASE XERD"/>
    <property type="match status" value="1"/>
</dbReference>
<evidence type="ECO:0000313" key="14">
    <source>
        <dbReference type="EMBL" id="SFZ75874.1"/>
    </source>
</evidence>
<proteinExistence type="inferred from homology"/>
<protein>
    <recommendedName>
        <fullName evidence="3 11">Tyrosine recombinase XerD</fullName>
    </recommendedName>
</protein>
<keyword evidence="4 11" id="KW-0963">Cytoplasm</keyword>
<dbReference type="GO" id="GO:0006313">
    <property type="term" value="P:DNA transposition"/>
    <property type="evidence" value="ECO:0007669"/>
    <property type="project" value="UniProtKB-UniRule"/>
</dbReference>
<dbReference type="GO" id="GO:0009037">
    <property type="term" value="F:tyrosine-based site-specific recombinase activity"/>
    <property type="evidence" value="ECO:0007669"/>
    <property type="project" value="UniProtKB-UniRule"/>
</dbReference>
<dbReference type="SUPFAM" id="SSF56349">
    <property type="entry name" value="DNA breaking-rejoining enzymes"/>
    <property type="match status" value="1"/>
</dbReference>